<gene>
    <name evidence="1" type="ORF">CC86DRAFT_411586</name>
</gene>
<dbReference type="EMBL" id="MU006239">
    <property type="protein sequence ID" value="KAF2820763.1"/>
    <property type="molecule type" value="Genomic_DNA"/>
</dbReference>
<keyword evidence="2" id="KW-1185">Reference proteome</keyword>
<evidence type="ECO:0000313" key="2">
    <source>
        <dbReference type="Proteomes" id="UP000799424"/>
    </source>
</evidence>
<evidence type="ECO:0000313" key="1">
    <source>
        <dbReference type="EMBL" id="KAF2820763.1"/>
    </source>
</evidence>
<protein>
    <submittedName>
        <fullName evidence="1">Uncharacterized protein</fullName>
    </submittedName>
</protein>
<proteinExistence type="predicted"/>
<dbReference type="Proteomes" id="UP000799424">
    <property type="component" value="Unassembled WGS sequence"/>
</dbReference>
<reference evidence="1" key="1">
    <citation type="journal article" date="2020" name="Stud. Mycol.">
        <title>101 Dothideomycetes genomes: a test case for predicting lifestyles and emergence of pathogens.</title>
        <authorList>
            <person name="Haridas S."/>
            <person name="Albert R."/>
            <person name="Binder M."/>
            <person name="Bloem J."/>
            <person name="Labutti K."/>
            <person name="Salamov A."/>
            <person name="Andreopoulos B."/>
            <person name="Baker S."/>
            <person name="Barry K."/>
            <person name="Bills G."/>
            <person name="Bluhm B."/>
            <person name="Cannon C."/>
            <person name="Castanera R."/>
            <person name="Culley D."/>
            <person name="Daum C."/>
            <person name="Ezra D."/>
            <person name="Gonzalez J."/>
            <person name="Henrissat B."/>
            <person name="Kuo A."/>
            <person name="Liang C."/>
            <person name="Lipzen A."/>
            <person name="Lutzoni F."/>
            <person name="Magnuson J."/>
            <person name="Mondo S."/>
            <person name="Nolan M."/>
            <person name="Ohm R."/>
            <person name="Pangilinan J."/>
            <person name="Park H.-J."/>
            <person name="Ramirez L."/>
            <person name="Alfaro M."/>
            <person name="Sun H."/>
            <person name="Tritt A."/>
            <person name="Yoshinaga Y."/>
            <person name="Zwiers L.-H."/>
            <person name="Turgeon B."/>
            <person name="Goodwin S."/>
            <person name="Spatafora J."/>
            <person name="Crous P."/>
            <person name="Grigoriev I."/>
        </authorList>
    </citation>
    <scope>NUCLEOTIDE SEQUENCE</scope>
    <source>
        <strain evidence="1">CBS 113818</strain>
    </source>
</reference>
<accession>A0A6A6ZJ44</accession>
<dbReference type="OrthoDB" id="5386133at2759"/>
<organism evidence="1 2">
    <name type="scientific">Ophiobolus disseminans</name>
    <dbReference type="NCBI Taxonomy" id="1469910"/>
    <lineage>
        <taxon>Eukaryota</taxon>
        <taxon>Fungi</taxon>
        <taxon>Dikarya</taxon>
        <taxon>Ascomycota</taxon>
        <taxon>Pezizomycotina</taxon>
        <taxon>Dothideomycetes</taxon>
        <taxon>Pleosporomycetidae</taxon>
        <taxon>Pleosporales</taxon>
        <taxon>Pleosporineae</taxon>
        <taxon>Phaeosphaeriaceae</taxon>
        <taxon>Ophiobolus</taxon>
    </lineage>
</organism>
<dbReference type="AlphaFoldDB" id="A0A6A6ZJ44"/>
<name>A0A6A6ZJ44_9PLEO</name>
<sequence length="71" mass="8230">MAPNLAVSQHDMIRDMLLDGSMTQIDMAKHQQMARDGDDVSPHLCLLAFIKKQWHEYESSPHQDFGAYLEW</sequence>